<feature type="domain" description="COQ9 C-terminal" evidence="10">
    <location>
        <begin position="743"/>
        <end position="810"/>
    </location>
</feature>
<evidence type="ECO:0000256" key="1">
    <source>
        <dbReference type="ARBA" id="ARBA00004173"/>
    </source>
</evidence>
<dbReference type="InterPro" id="IPR019516">
    <property type="entry name" value="Glomulin/ALF4"/>
</dbReference>
<dbReference type="GO" id="GO:0006744">
    <property type="term" value="P:ubiquinone biosynthetic process"/>
    <property type="evidence" value="ECO:0007669"/>
    <property type="project" value="UniProtKB-KW"/>
</dbReference>
<keyword evidence="6" id="KW-0446">Lipid-binding</keyword>
<keyword evidence="4" id="KW-0831">Ubiquinone biosynthesis</keyword>
<keyword evidence="5" id="KW-0809">Transit peptide</keyword>
<evidence type="ECO:0000313" key="12">
    <source>
        <dbReference type="EMBL" id="KAH9637130.1"/>
    </source>
</evidence>
<dbReference type="AlphaFoldDB" id="A0A922SGU0"/>
<dbReference type="PANTHER" id="PTHR15430">
    <property type="entry name" value="GLOMULIN"/>
    <property type="match status" value="1"/>
</dbReference>
<reference evidence="12" key="1">
    <citation type="journal article" date="2021" name="G3 (Bethesda)">
        <title>Genome and transcriptome analysis of the beet armyworm Spodoptera exigua reveals targets for pest control. .</title>
        <authorList>
            <person name="Simon S."/>
            <person name="Breeschoten T."/>
            <person name="Jansen H.J."/>
            <person name="Dirks R.P."/>
            <person name="Schranz M.E."/>
            <person name="Ros V.I.D."/>
        </authorList>
    </citation>
    <scope>NUCLEOTIDE SEQUENCE</scope>
    <source>
        <strain evidence="12">TB_SE_WUR_2020</strain>
    </source>
</reference>
<evidence type="ECO:0000256" key="6">
    <source>
        <dbReference type="ARBA" id="ARBA00023121"/>
    </source>
</evidence>
<proteinExistence type="inferred from homology"/>
<comment type="function">
    <text evidence="8">Membrane-associated protein that warps the membrane surface to access and bind aromatic isoprenes with high specificity, including ubiquinone (CoQ) isoprene intermediates and presents them directly to COQ7, therefore facilitating the COQ7-mediated hydroxylase step. Participates in the biosynthesis of coenzyme Q, also named ubiquinone, an essential lipid-soluble electron transporter for aerobic cellular respiration.</text>
</comment>
<accession>A0A922SGU0</accession>
<dbReference type="FunFam" id="1.10.357.10:FF:000004">
    <property type="entry name" value="Ubiquinone biosynthesis protein COQ9, mitochondrial"/>
    <property type="match status" value="1"/>
</dbReference>
<dbReference type="Pfam" id="PF08511">
    <property type="entry name" value="COQ9"/>
    <property type="match status" value="1"/>
</dbReference>
<gene>
    <name evidence="12" type="ORF">HF086_016152</name>
</gene>
<organism evidence="12 13">
    <name type="scientific">Spodoptera exigua</name>
    <name type="common">Beet armyworm</name>
    <name type="synonym">Noctua fulgens</name>
    <dbReference type="NCBI Taxonomy" id="7107"/>
    <lineage>
        <taxon>Eukaryota</taxon>
        <taxon>Metazoa</taxon>
        <taxon>Ecdysozoa</taxon>
        <taxon>Arthropoda</taxon>
        <taxon>Hexapoda</taxon>
        <taxon>Insecta</taxon>
        <taxon>Pterygota</taxon>
        <taxon>Neoptera</taxon>
        <taxon>Endopterygota</taxon>
        <taxon>Lepidoptera</taxon>
        <taxon>Glossata</taxon>
        <taxon>Ditrysia</taxon>
        <taxon>Noctuoidea</taxon>
        <taxon>Noctuidae</taxon>
        <taxon>Amphipyrinae</taxon>
        <taxon>Spodoptera</taxon>
    </lineage>
</organism>
<comment type="subcellular location">
    <subcellularLocation>
        <location evidence="1">Mitochondrion</location>
    </subcellularLocation>
</comment>
<dbReference type="GO" id="GO:0008289">
    <property type="term" value="F:lipid binding"/>
    <property type="evidence" value="ECO:0007669"/>
    <property type="project" value="UniProtKB-KW"/>
</dbReference>
<dbReference type="Gene3D" id="1.10.357.10">
    <property type="entry name" value="Tetracycline Repressor, domain 2"/>
    <property type="match status" value="1"/>
</dbReference>
<evidence type="ECO:0000256" key="9">
    <source>
        <dbReference type="SAM" id="MobiDB-lite"/>
    </source>
</evidence>
<dbReference type="InterPro" id="IPR048674">
    <property type="entry name" value="COQ9_HTH"/>
</dbReference>
<dbReference type="NCBIfam" id="TIGR02396">
    <property type="entry name" value="diverge_rpsU"/>
    <property type="match status" value="1"/>
</dbReference>
<comment type="similarity">
    <text evidence="3">Belongs to the COQ9 family.</text>
</comment>
<name>A0A922SGU0_SPOEX</name>
<evidence type="ECO:0000259" key="10">
    <source>
        <dbReference type="Pfam" id="PF08511"/>
    </source>
</evidence>
<comment type="caution">
    <text evidence="12">The sequence shown here is derived from an EMBL/GenBank/DDBJ whole genome shotgun (WGS) entry which is preliminary data.</text>
</comment>
<dbReference type="GO" id="GO:0055105">
    <property type="term" value="F:ubiquitin-protein transferase inhibitor activity"/>
    <property type="evidence" value="ECO:0007669"/>
    <property type="project" value="TreeGrafter"/>
</dbReference>
<evidence type="ECO:0008006" key="14">
    <source>
        <dbReference type="Google" id="ProtNLM"/>
    </source>
</evidence>
<dbReference type="Proteomes" id="UP000814243">
    <property type="component" value="Unassembled WGS sequence"/>
</dbReference>
<dbReference type="InterPro" id="IPR013877">
    <property type="entry name" value="YAP-bd/ALF4/Glomulin"/>
</dbReference>
<evidence type="ECO:0000313" key="13">
    <source>
        <dbReference type="Proteomes" id="UP000814243"/>
    </source>
</evidence>
<dbReference type="InterPro" id="IPR012762">
    <property type="entry name" value="Ubiq_biosynth_COQ9"/>
</dbReference>
<evidence type="ECO:0000256" key="8">
    <source>
        <dbReference type="ARBA" id="ARBA00058104"/>
    </source>
</evidence>
<evidence type="ECO:0000256" key="2">
    <source>
        <dbReference type="ARBA" id="ARBA00004749"/>
    </source>
</evidence>
<evidence type="ECO:0000256" key="5">
    <source>
        <dbReference type="ARBA" id="ARBA00022946"/>
    </source>
</evidence>
<evidence type="ECO:0000256" key="4">
    <source>
        <dbReference type="ARBA" id="ARBA00022688"/>
    </source>
</evidence>
<dbReference type="EMBL" id="JACEFF010000449">
    <property type="protein sequence ID" value="KAH9637130.1"/>
    <property type="molecule type" value="Genomic_DNA"/>
</dbReference>
<comment type="pathway">
    <text evidence="2">Cofactor biosynthesis; ubiquinone biosynthesis.</text>
</comment>
<evidence type="ECO:0000256" key="7">
    <source>
        <dbReference type="ARBA" id="ARBA00023128"/>
    </source>
</evidence>
<feature type="domain" description="Ubiquinone biosynthesis protein COQ9 HTH" evidence="11">
    <location>
        <begin position="629"/>
        <end position="659"/>
    </location>
</feature>
<sequence>MSQSVDVVDLISTLLDNEKYKEALNASHEKRLTAAYKDNCWDLISVIVGKIQDDSVTIKPSLYGTCEQLLSIIIEECAPEEALLEFIELLELAKNDAQFGIILPALQQILKKKSFKRGRSLEWCFNSISSYIENIAVSEHQLEGEERLLMDSDPNIRRIIRVYSLLPPFYRYFIDEIIQVDSTCNNNVHTKQIITAFLISLLGKPLIYIDMDPETNANSEARLNCSIIVKDICSLEKNILKFLVYLEASDRDSKKKPAKGNDMEEEKLPYEHEEKINLTTLSGLFYTVLSGHFQIPDTAIPQVYSLEYILHTAMLSVIHLLNFPEYGPLTKALALCEVIVNRFPNRQSHELLSSSVHFRMCKGLFNVAIYSSYESIRKKSVALIGQQINKFDYKGRCALIKYLIEVSNHSGMIGYAITLYKSSLNEAFEDPCIDDCFTGPQLLNMLKKICYLPHGAESDLVELADQIITALNFLRYLALKDTKNVTGIRDCFSYIENNYLEQLRVGLNMSKAHYEVKLKDIEEGKNLPGSNINVSVNVGGNVLDKIPEENVKEMIYSALNAFHLIEGLIGRLSLKNGRRTLRPFASIAIKSSQGLSSQTQVNPEKDTKLSIPTTYTSSSDHEQEDHQYEENIKKIIFENALQFVPKNGWSVESLSAGAKAAGYPTITHGLFPNGGGDLVHYFNVRCNEQLVDAMKTWPKVDAQEKVPAKFVENAIHQRLLMIDPYKNTWPKAMAIQTLPNNVPNCLATLLSLVDDICYYSGDRSVDFNWYMRRVGVAGIYKAAELFYLTDSSQDCNATRNFIASRIRDAQLIQTALNLSPVAAAPQTLTAAFTTAKNMLGINTLK</sequence>
<keyword evidence="7" id="KW-0496">Mitochondrion</keyword>
<protein>
    <recommendedName>
        <fullName evidence="14">Ubiquinone biosynthesis protein</fullName>
    </recommendedName>
</protein>
<dbReference type="InterPro" id="IPR013718">
    <property type="entry name" value="COQ9_C"/>
</dbReference>
<dbReference type="GO" id="GO:0005739">
    <property type="term" value="C:mitochondrion"/>
    <property type="evidence" value="ECO:0007669"/>
    <property type="project" value="UniProtKB-SubCell"/>
</dbReference>
<evidence type="ECO:0000259" key="11">
    <source>
        <dbReference type="Pfam" id="PF21392"/>
    </source>
</evidence>
<dbReference type="Pfam" id="PF08568">
    <property type="entry name" value="Kinetochor_Ybp2"/>
    <property type="match status" value="1"/>
</dbReference>
<dbReference type="Pfam" id="PF21392">
    <property type="entry name" value="COQ9_N"/>
    <property type="match status" value="1"/>
</dbReference>
<evidence type="ECO:0000256" key="3">
    <source>
        <dbReference type="ARBA" id="ARBA00010766"/>
    </source>
</evidence>
<dbReference type="PANTHER" id="PTHR15430:SF1">
    <property type="entry name" value="GLOMULIN"/>
    <property type="match status" value="1"/>
</dbReference>
<feature type="region of interest" description="Disordered" evidence="9">
    <location>
        <begin position="595"/>
        <end position="625"/>
    </location>
</feature>